<dbReference type="Gene3D" id="2.30.30.240">
    <property type="entry name" value="PRC-barrel domain"/>
    <property type="match status" value="1"/>
</dbReference>
<keyword evidence="2 5" id="KW-0690">Ribosome biogenesis</keyword>
<proteinExistence type="inferred from homology"/>
<dbReference type="InterPro" id="IPR036976">
    <property type="entry name" value="RimM_N_sf"/>
</dbReference>
<comment type="similarity">
    <text evidence="5">Belongs to the RimM family.</text>
</comment>
<comment type="subunit">
    <text evidence="5">Binds ribosomal protein uS19.</text>
</comment>
<dbReference type="NCBIfam" id="TIGR02273">
    <property type="entry name" value="16S_RimM"/>
    <property type="match status" value="1"/>
</dbReference>
<dbReference type="GO" id="GO:0006364">
    <property type="term" value="P:rRNA processing"/>
    <property type="evidence" value="ECO:0007669"/>
    <property type="project" value="UniProtKB-UniRule"/>
</dbReference>
<organism evidence="8 9">
    <name type="scientific">Helicobacter fennelliae</name>
    <dbReference type="NCBI Taxonomy" id="215"/>
    <lineage>
        <taxon>Bacteria</taxon>
        <taxon>Pseudomonadati</taxon>
        <taxon>Campylobacterota</taxon>
        <taxon>Epsilonproteobacteria</taxon>
        <taxon>Campylobacterales</taxon>
        <taxon>Helicobacteraceae</taxon>
        <taxon>Helicobacter</taxon>
    </lineage>
</organism>
<keyword evidence="4 5" id="KW-0143">Chaperone</keyword>
<evidence type="ECO:0000259" key="7">
    <source>
        <dbReference type="Pfam" id="PF24986"/>
    </source>
</evidence>
<dbReference type="Gene3D" id="2.40.30.60">
    <property type="entry name" value="RimM"/>
    <property type="match status" value="1"/>
</dbReference>
<feature type="domain" description="Ribosome maturation factor RimM PRC barrel" evidence="7">
    <location>
        <begin position="110"/>
        <end position="186"/>
    </location>
</feature>
<evidence type="ECO:0000313" key="9">
    <source>
        <dbReference type="Proteomes" id="UP000250166"/>
    </source>
</evidence>
<dbReference type="InterPro" id="IPR056792">
    <property type="entry name" value="PRC_RimM"/>
</dbReference>
<dbReference type="InterPro" id="IPR009000">
    <property type="entry name" value="Transl_B-barrel_sf"/>
</dbReference>
<dbReference type="InterPro" id="IPR011961">
    <property type="entry name" value="RimM"/>
</dbReference>
<feature type="domain" description="RimM N-terminal" evidence="6">
    <location>
        <begin position="16"/>
        <end position="94"/>
    </location>
</feature>
<evidence type="ECO:0000256" key="4">
    <source>
        <dbReference type="ARBA" id="ARBA00023186"/>
    </source>
</evidence>
<reference evidence="8 9" key="1">
    <citation type="submission" date="2018-06" db="EMBL/GenBank/DDBJ databases">
        <authorList>
            <consortium name="Pathogen Informatics"/>
            <person name="Doyle S."/>
        </authorList>
    </citation>
    <scope>NUCLEOTIDE SEQUENCE [LARGE SCALE GENOMIC DNA]</scope>
    <source>
        <strain evidence="8 9">NCTC13102</strain>
    </source>
</reference>
<dbReference type="GO" id="GO:0043022">
    <property type="term" value="F:ribosome binding"/>
    <property type="evidence" value="ECO:0007669"/>
    <property type="project" value="InterPro"/>
</dbReference>
<evidence type="ECO:0000256" key="5">
    <source>
        <dbReference type="HAMAP-Rule" id="MF_00014"/>
    </source>
</evidence>
<gene>
    <name evidence="5 8" type="primary">rimM</name>
    <name evidence="8" type="ORF">NCTC13102_00684</name>
</gene>
<dbReference type="SUPFAM" id="SSF50346">
    <property type="entry name" value="PRC-barrel domain"/>
    <property type="match status" value="1"/>
</dbReference>
<comment type="subcellular location">
    <subcellularLocation>
        <location evidence="5">Cytoplasm</location>
    </subcellularLocation>
</comment>
<comment type="domain">
    <text evidence="5">The PRC barrel domain binds ribosomal protein uS19.</text>
</comment>
<dbReference type="EMBL" id="UAWL01000006">
    <property type="protein sequence ID" value="SQB98227.1"/>
    <property type="molecule type" value="Genomic_DNA"/>
</dbReference>
<dbReference type="HAMAP" id="MF_00014">
    <property type="entry name" value="Ribosome_mat_RimM"/>
    <property type="match status" value="1"/>
</dbReference>
<dbReference type="InterPro" id="IPR011033">
    <property type="entry name" value="PRC_barrel-like_sf"/>
</dbReference>
<keyword evidence="1 5" id="KW-0963">Cytoplasm</keyword>
<dbReference type="GO" id="GO:0005737">
    <property type="term" value="C:cytoplasm"/>
    <property type="evidence" value="ECO:0007669"/>
    <property type="project" value="UniProtKB-SubCell"/>
</dbReference>
<sequence length="196" mass="22797">MISNRTTNHHTELIEIGKLGKTRGFNGEFTFFPLSDFLSFFQPQLKVFTANKEQTLTIAYFKSISTKYYIKFDEISSKEQAQCYVNAIIHSTKEETKALCNLQQDEFFYFDIVGCEIIEDSAILGVVVDIERIGNIDYFIIQAQKRSQKSPQKNPHMNHAKQKTFLIPYINQYIQKVDIENKQILSQNAKYILEQS</sequence>
<evidence type="ECO:0000256" key="2">
    <source>
        <dbReference type="ARBA" id="ARBA00022517"/>
    </source>
</evidence>
<dbReference type="Proteomes" id="UP000250166">
    <property type="component" value="Unassembled WGS sequence"/>
</dbReference>
<evidence type="ECO:0000259" key="6">
    <source>
        <dbReference type="Pfam" id="PF01782"/>
    </source>
</evidence>
<name>A0A2X3B8Z8_9HELI</name>
<dbReference type="PANTHER" id="PTHR33692:SF1">
    <property type="entry name" value="RIBOSOME MATURATION FACTOR RIMM"/>
    <property type="match status" value="1"/>
</dbReference>
<dbReference type="PANTHER" id="PTHR33692">
    <property type="entry name" value="RIBOSOME MATURATION FACTOR RIMM"/>
    <property type="match status" value="1"/>
</dbReference>
<evidence type="ECO:0000256" key="3">
    <source>
        <dbReference type="ARBA" id="ARBA00022552"/>
    </source>
</evidence>
<dbReference type="Pfam" id="PF24986">
    <property type="entry name" value="PRC_RimM"/>
    <property type="match status" value="1"/>
</dbReference>
<dbReference type="GO" id="GO:0042274">
    <property type="term" value="P:ribosomal small subunit biogenesis"/>
    <property type="evidence" value="ECO:0007669"/>
    <property type="project" value="UniProtKB-UniRule"/>
</dbReference>
<dbReference type="Pfam" id="PF01782">
    <property type="entry name" value="RimM"/>
    <property type="match status" value="1"/>
</dbReference>
<evidence type="ECO:0000256" key="1">
    <source>
        <dbReference type="ARBA" id="ARBA00022490"/>
    </source>
</evidence>
<dbReference type="AlphaFoldDB" id="A0A2X3B8Z8"/>
<accession>A0A2X3B8Z8</accession>
<keyword evidence="3 5" id="KW-0698">rRNA processing</keyword>
<dbReference type="GO" id="GO:0005840">
    <property type="term" value="C:ribosome"/>
    <property type="evidence" value="ECO:0007669"/>
    <property type="project" value="InterPro"/>
</dbReference>
<dbReference type="SUPFAM" id="SSF50447">
    <property type="entry name" value="Translation proteins"/>
    <property type="match status" value="1"/>
</dbReference>
<comment type="function">
    <text evidence="5">An accessory protein needed during the final step in the assembly of 30S ribosomal subunit, possibly for assembly of the head region. Essential for efficient processing of 16S rRNA. May be needed both before and after RbfA during the maturation of 16S rRNA. It has affinity for free ribosomal 30S subunits but not for 70S ribosomes.</text>
</comment>
<evidence type="ECO:0000313" key="8">
    <source>
        <dbReference type="EMBL" id="SQB98227.1"/>
    </source>
</evidence>
<dbReference type="InterPro" id="IPR002676">
    <property type="entry name" value="RimM_N"/>
</dbReference>
<dbReference type="RefSeq" id="WP_023949769.1">
    <property type="nucleotide sequence ID" value="NZ_UAWL01000006.1"/>
</dbReference>
<protein>
    <recommendedName>
        <fullName evidence="5">Ribosome maturation factor RimM</fullName>
    </recommendedName>
</protein>